<accession>A0ABQ0BGM8</accession>
<gene>
    <name evidence="1" type="ORF">K040078D81_47180</name>
</gene>
<keyword evidence="2" id="KW-1185">Reference proteome</keyword>
<reference evidence="1 2" key="1">
    <citation type="submission" date="2024-04" db="EMBL/GenBank/DDBJ databases">
        <title>Defined microbial consortia suppress multidrug-resistant proinflammatory Enterobacteriaceae via ecological control.</title>
        <authorList>
            <person name="Furuichi M."/>
            <person name="Kawaguchi T."/>
            <person name="Pust M."/>
            <person name="Yasuma K."/>
            <person name="Plichta D."/>
            <person name="Hasegawa N."/>
            <person name="Ohya T."/>
            <person name="Bhattarai S."/>
            <person name="Sasajima S."/>
            <person name="Aoto Y."/>
            <person name="Tuganbaev T."/>
            <person name="Yaginuma M."/>
            <person name="Ueda M."/>
            <person name="Okahashi N."/>
            <person name="Amafuji K."/>
            <person name="Kiridooshi Y."/>
            <person name="Sugita K."/>
            <person name="Strazar M."/>
            <person name="Skelly A."/>
            <person name="Suda W."/>
            <person name="Hattori M."/>
            <person name="Nakamoto N."/>
            <person name="Caballero S."/>
            <person name="Norman J."/>
            <person name="Olle B."/>
            <person name="Tanoue T."/>
            <person name="Arita M."/>
            <person name="Bucci V."/>
            <person name="Atarashi K."/>
            <person name="Xavier R."/>
            <person name="Honda K."/>
        </authorList>
    </citation>
    <scope>NUCLEOTIDE SEQUENCE [LARGE SCALE GENOMIC DNA]</scope>
    <source>
        <strain evidence="2">k04-0078-D8-1</strain>
    </source>
</reference>
<evidence type="ECO:0000313" key="2">
    <source>
        <dbReference type="Proteomes" id="UP001600943"/>
    </source>
</evidence>
<dbReference type="EMBL" id="BAABYW010000001">
    <property type="protein sequence ID" value="GAA6410601.1"/>
    <property type="molecule type" value="Genomic_DNA"/>
</dbReference>
<dbReference type="Proteomes" id="UP001600943">
    <property type="component" value="Unassembled WGS sequence"/>
</dbReference>
<proteinExistence type="predicted"/>
<comment type="caution">
    <text evidence="1">The sequence shown here is derived from an EMBL/GenBank/DDBJ whole genome shotgun (WGS) entry which is preliminary data.</text>
</comment>
<sequence length="102" mass="11925">MEATLIWSNKTKDKDGFPVEEEHSVDIYVEEKSATRMEFYEAMRAGVEVKLVLETRQEDFELSAHEEDESKAYARKVQYEGYMYDIVRTYKTGKAKIQIICG</sequence>
<name>A0ABQ0BGM8_9FIRM</name>
<organism evidence="1 2">
    <name type="scientific">Blautia hominis</name>
    <dbReference type="NCBI Taxonomy" id="2025493"/>
    <lineage>
        <taxon>Bacteria</taxon>
        <taxon>Bacillati</taxon>
        <taxon>Bacillota</taxon>
        <taxon>Clostridia</taxon>
        <taxon>Lachnospirales</taxon>
        <taxon>Lachnospiraceae</taxon>
        <taxon>Blautia</taxon>
    </lineage>
</organism>
<dbReference type="RefSeq" id="WP_244807251.1">
    <property type="nucleotide sequence ID" value="NZ_BAABYW010000001.1"/>
</dbReference>
<protein>
    <recommendedName>
        <fullName evidence="3">Phage head-tail adapter protein</fullName>
    </recommendedName>
</protein>
<evidence type="ECO:0000313" key="1">
    <source>
        <dbReference type="EMBL" id="GAA6410601.1"/>
    </source>
</evidence>
<evidence type="ECO:0008006" key="3">
    <source>
        <dbReference type="Google" id="ProtNLM"/>
    </source>
</evidence>